<sequence>MNAFIIYSSFYTKGNENTCYKISSYSVMAILAELIFIYMNPKSFLIWKCFYEMNAQTYTNRLTRKHFAYTITYYK</sequence>
<name>A0A3E0WUW8_9BACI</name>
<proteinExistence type="predicted"/>
<protein>
    <submittedName>
        <fullName evidence="1">Uncharacterized protein</fullName>
    </submittedName>
</protein>
<evidence type="ECO:0000313" key="1">
    <source>
        <dbReference type="EMBL" id="RFA35796.1"/>
    </source>
</evidence>
<dbReference type="EMBL" id="NFZX01000010">
    <property type="protein sequence ID" value="RFA35796.1"/>
    <property type="molecule type" value="Genomic_DNA"/>
</dbReference>
<dbReference type="AlphaFoldDB" id="A0A3E0WUW8"/>
<evidence type="ECO:0000313" key="2">
    <source>
        <dbReference type="Proteomes" id="UP000256488"/>
    </source>
</evidence>
<reference evidence="1 2" key="1">
    <citation type="submission" date="2017-05" db="EMBL/GenBank/DDBJ databases">
        <title>Virgibacillus sp. AK90 isolated from a saltern of Kakinada, India.</title>
        <authorList>
            <person name="Gupta V."/>
            <person name="Sidhu C."/>
            <person name="Korpole S."/>
            <person name="Pinnaka A.K."/>
        </authorList>
    </citation>
    <scope>NUCLEOTIDE SEQUENCE [LARGE SCALE GENOMIC DNA]</scope>
    <source>
        <strain evidence="1 2">AK90</strain>
    </source>
</reference>
<comment type="caution">
    <text evidence="1">The sequence shown here is derived from an EMBL/GenBank/DDBJ whole genome shotgun (WGS) entry which is preliminary data.</text>
</comment>
<organism evidence="1 2">
    <name type="scientific">Virgibacillus dokdonensis</name>
    <dbReference type="NCBI Taxonomy" id="302167"/>
    <lineage>
        <taxon>Bacteria</taxon>
        <taxon>Bacillati</taxon>
        <taxon>Bacillota</taxon>
        <taxon>Bacilli</taxon>
        <taxon>Bacillales</taxon>
        <taxon>Bacillaceae</taxon>
        <taxon>Virgibacillus</taxon>
    </lineage>
</organism>
<gene>
    <name evidence="1" type="ORF">CAI16_07000</name>
</gene>
<accession>A0A3E0WUW8</accession>
<dbReference type="Proteomes" id="UP000256488">
    <property type="component" value="Unassembled WGS sequence"/>
</dbReference>